<evidence type="ECO:0000256" key="1">
    <source>
        <dbReference type="SAM" id="MobiDB-lite"/>
    </source>
</evidence>
<dbReference type="EMBL" id="BFEA01000291">
    <property type="protein sequence ID" value="GBG78278.1"/>
    <property type="molecule type" value="Genomic_DNA"/>
</dbReference>
<keyword evidence="3" id="KW-1185">Reference proteome</keyword>
<feature type="region of interest" description="Disordered" evidence="1">
    <location>
        <begin position="290"/>
        <end position="334"/>
    </location>
</feature>
<comment type="caution">
    <text evidence="2">The sequence shown here is derived from an EMBL/GenBank/DDBJ whole genome shotgun (WGS) entry which is preliminary data.</text>
</comment>
<gene>
    <name evidence="2" type="ORF">CBR_g26309</name>
</gene>
<feature type="region of interest" description="Disordered" evidence="1">
    <location>
        <begin position="1"/>
        <end position="28"/>
    </location>
</feature>
<dbReference type="AlphaFoldDB" id="A0A388L7M2"/>
<organism evidence="2 3">
    <name type="scientific">Chara braunii</name>
    <name type="common">Braun's stonewort</name>
    <dbReference type="NCBI Taxonomy" id="69332"/>
    <lineage>
        <taxon>Eukaryota</taxon>
        <taxon>Viridiplantae</taxon>
        <taxon>Streptophyta</taxon>
        <taxon>Charophyceae</taxon>
        <taxon>Charales</taxon>
        <taxon>Characeae</taxon>
        <taxon>Chara</taxon>
    </lineage>
</organism>
<sequence length="334" mass="38517">MGDLRHQDQWKNNLTVRPPGPMEEQPHCEDEDRIRVLLALCYDDGVYPTDLDPGEMTTEGREVTFTLNTSLDTIKVRWLKEITVSVIFKDNARFLPRKVKDDTIRAFENGWIIGTERFAAKSRRGRVKIEGPNALSYVAKSRQVAEFMIKEGGVDIPLGTKIYKVLFKPWMTRAEFRDLRRQEYERTFWVVAVQIPLDDMPFIYAQVEKAIGRIIQAYPPDADPQRPALVNTKFDIDPEARGNMKDKICIKTSTEDLIEVKLACSTTTKCRGADNSFRKKRTVEETTVNRMEKEGTPTNQISKIQHSRGQEEDKRDQEDHNTKDPSVHNHYLAS</sequence>
<feature type="compositionally biased region" description="Basic and acidic residues" evidence="1">
    <location>
        <begin position="308"/>
        <end position="327"/>
    </location>
</feature>
<protein>
    <submittedName>
        <fullName evidence="2">Uncharacterized protein</fullName>
    </submittedName>
</protein>
<evidence type="ECO:0000313" key="3">
    <source>
        <dbReference type="Proteomes" id="UP000265515"/>
    </source>
</evidence>
<evidence type="ECO:0000313" key="2">
    <source>
        <dbReference type="EMBL" id="GBG78278.1"/>
    </source>
</evidence>
<accession>A0A388L7M2</accession>
<reference evidence="2 3" key="1">
    <citation type="journal article" date="2018" name="Cell">
        <title>The Chara Genome: Secondary Complexity and Implications for Plant Terrestrialization.</title>
        <authorList>
            <person name="Nishiyama T."/>
            <person name="Sakayama H."/>
            <person name="Vries J.D."/>
            <person name="Buschmann H."/>
            <person name="Saint-Marcoux D."/>
            <person name="Ullrich K.K."/>
            <person name="Haas F.B."/>
            <person name="Vanderstraeten L."/>
            <person name="Becker D."/>
            <person name="Lang D."/>
            <person name="Vosolsobe S."/>
            <person name="Rombauts S."/>
            <person name="Wilhelmsson P.K.I."/>
            <person name="Janitza P."/>
            <person name="Kern R."/>
            <person name="Heyl A."/>
            <person name="Rumpler F."/>
            <person name="Villalobos L.I.A.C."/>
            <person name="Clay J.M."/>
            <person name="Skokan R."/>
            <person name="Toyoda A."/>
            <person name="Suzuki Y."/>
            <person name="Kagoshima H."/>
            <person name="Schijlen E."/>
            <person name="Tajeshwar N."/>
            <person name="Catarino B."/>
            <person name="Hetherington A.J."/>
            <person name="Saltykova A."/>
            <person name="Bonnot C."/>
            <person name="Breuninger H."/>
            <person name="Symeonidi A."/>
            <person name="Radhakrishnan G.V."/>
            <person name="Van Nieuwerburgh F."/>
            <person name="Deforce D."/>
            <person name="Chang C."/>
            <person name="Karol K.G."/>
            <person name="Hedrich R."/>
            <person name="Ulvskov P."/>
            <person name="Glockner G."/>
            <person name="Delwiche C.F."/>
            <person name="Petrasek J."/>
            <person name="Van de Peer Y."/>
            <person name="Friml J."/>
            <person name="Beilby M."/>
            <person name="Dolan L."/>
            <person name="Kohara Y."/>
            <person name="Sugano S."/>
            <person name="Fujiyama A."/>
            <person name="Delaux P.-M."/>
            <person name="Quint M."/>
            <person name="TheiBen G."/>
            <person name="Hagemann M."/>
            <person name="Harholt J."/>
            <person name="Dunand C."/>
            <person name="Zachgo S."/>
            <person name="Langdale J."/>
            <person name="Maumus F."/>
            <person name="Straeten D.V.D."/>
            <person name="Gould S.B."/>
            <person name="Rensing S.A."/>
        </authorList>
    </citation>
    <scope>NUCLEOTIDE SEQUENCE [LARGE SCALE GENOMIC DNA]</scope>
    <source>
        <strain evidence="2 3">S276</strain>
    </source>
</reference>
<dbReference type="Gramene" id="GBG78278">
    <property type="protein sequence ID" value="GBG78278"/>
    <property type="gene ID" value="CBR_g26309"/>
</dbReference>
<name>A0A388L7M2_CHABU</name>
<dbReference type="Proteomes" id="UP000265515">
    <property type="component" value="Unassembled WGS sequence"/>
</dbReference>
<proteinExistence type="predicted"/>